<dbReference type="OrthoDB" id="2990059at2"/>
<gene>
    <name evidence="2" type="ORF">D3H55_04455</name>
</gene>
<keyword evidence="3" id="KW-1185">Reference proteome</keyword>
<keyword evidence="1" id="KW-0472">Membrane</keyword>
<name>A0A3A1R5C1_9BACI</name>
<evidence type="ECO:0000313" key="2">
    <source>
        <dbReference type="EMBL" id="RIW37296.1"/>
    </source>
</evidence>
<proteinExistence type="predicted"/>
<evidence type="ECO:0000256" key="1">
    <source>
        <dbReference type="SAM" id="Phobius"/>
    </source>
</evidence>
<dbReference type="RefSeq" id="WP_119545714.1">
    <property type="nucleotide sequence ID" value="NZ_QXIR01000004.1"/>
</dbReference>
<sequence length="106" mass="12296">MEKINIRKLRLRQLLLLNGLCLSGFTIFFLVINTSGLSLKWLFTIIPVLMLLQTGEKFLRRNSSRILIPIIDEVTQYEKQKMGAEWIKQQRVAAIINLFAASLMFL</sequence>
<protein>
    <submittedName>
        <fullName evidence="2">Uncharacterized protein</fullName>
    </submittedName>
</protein>
<reference evidence="2 3" key="1">
    <citation type="submission" date="2018-09" db="EMBL/GenBank/DDBJ databases">
        <title>Bacillus saliacetes sp. nov., isolated from Thai shrimp paste (Ka-pi).</title>
        <authorList>
            <person name="Daroonpunt R."/>
            <person name="Tanasupawat S."/>
            <person name="Yiamsombut S."/>
        </authorList>
    </citation>
    <scope>NUCLEOTIDE SEQUENCE [LARGE SCALE GENOMIC DNA]</scope>
    <source>
        <strain evidence="2 3">SKP7-4</strain>
    </source>
</reference>
<organism evidence="2 3">
    <name type="scientific">Bacillus salacetis</name>
    <dbReference type="NCBI Taxonomy" id="2315464"/>
    <lineage>
        <taxon>Bacteria</taxon>
        <taxon>Bacillati</taxon>
        <taxon>Bacillota</taxon>
        <taxon>Bacilli</taxon>
        <taxon>Bacillales</taxon>
        <taxon>Bacillaceae</taxon>
        <taxon>Bacillus</taxon>
    </lineage>
</organism>
<evidence type="ECO:0000313" key="3">
    <source>
        <dbReference type="Proteomes" id="UP000265801"/>
    </source>
</evidence>
<dbReference type="EMBL" id="QXIR01000004">
    <property type="protein sequence ID" value="RIW37296.1"/>
    <property type="molecule type" value="Genomic_DNA"/>
</dbReference>
<dbReference type="AlphaFoldDB" id="A0A3A1R5C1"/>
<keyword evidence="1" id="KW-1133">Transmembrane helix</keyword>
<comment type="caution">
    <text evidence="2">The sequence shown here is derived from an EMBL/GenBank/DDBJ whole genome shotgun (WGS) entry which is preliminary data.</text>
</comment>
<accession>A0A3A1R5C1</accession>
<feature type="transmembrane region" description="Helical" evidence="1">
    <location>
        <begin position="12"/>
        <end position="32"/>
    </location>
</feature>
<keyword evidence="1" id="KW-0812">Transmembrane</keyword>
<dbReference type="Proteomes" id="UP000265801">
    <property type="component" value="Unassembled WGS sequence"/>
</dbReference>